<sequence>MSKKQKMSYNQELVPYDIILQVLLYLPVATLLRCKAVCKQWCAIIADPLFIKQQAKTTKIMHLTYTKSFVVQCRLLDASSVHIPVKIHSCGINTFLADDYIHVVGSCNGLICVVQQGHVSLFNPFTGKSKRLRDGFPMGNQYQVSYGFEHGNDDDYKVVAISLKDNHVKIFSVDSGIWKPFGVFPGDTSMINDAVHVDGKLHWLETLMRLETSFRIVRFDVKNESYDVVVLPEFRAGRKYLDLAVLDNLLSIVCSYADIHIAEVWVMRDAWTLLVSIPYSDPRIHVFLPPNDSWTRYWKPMYWSNDGKIMLHFGWHVVVYDDREGTHTFVEQDVNRTCTFKATLVTPVGTGEVCIDADTIFAFLSNSFIKKRTLDAGETKLDAYRSKLPPLIGTLTRRPDTEMIQALNKFKADFDGQVVSLERIQPSSDHVPHRYLLAETGDTLFASFVGTKQYKDMMADANILQGAIFHDDAVEDTEEILTNNEPLADGQKKVSDDVPKTLGAKPKQGVTLNKPAAHRGFMSRAKGIPALELYKLAQKKKRKLVLCGHSLGGAVAVLSTLAILRVIAAASSKEHERVPVKCITFSQPPVGNAALRDYVNEKGWQQYFKTYCIPEDLVPRILSPAYFHHYNAHPYQSPVDSKKSTLSISKQDLTSDKKKAKVKENESEQLVLGLGPVYNSFWRLSNLVPINAVRRQLSKYTGNKFGSSISLTPDPNITSSIEDAEDAPQSLEIEEDSEGISLKPLPMDKRDSSETVNGNSSGKSKSSDKRNVWQRVPALPSYVPFGQLYLLGSSSVESLSGAEYSKLTSVKSVLAELKERLQSHSMKSYRSRFQRIYNDCMRDNSSSFLGMDQQQQFPQLQKWLGISLANTVELGHIVESPVICTATSVVPLGWDGVPGEKNVEPIKVDITGIGLHLCTLVQARVNGNWCSTTVESFPSGPTDHGVQSDIQKIRVLVGRPLRRPPKHQITTESLISAFPAIDLNPVDQNISQNLQAFNLGKFLSPEGLTDFVVFCTTDFSTISKEVHVRTRRVRLVGLEGENLTHFTYQCSTWNMLVCLLDLKWIKS</sequence>
<keyword evidence="5" id="KW-1185">Reference proteome</keyword>
<feature type="region of interest" description="Disordered" evidence="2">
    <location>
        <begin position="716"/>
        <end position="771"/>
    </location>
</feature>
<dbReference type="InterPro" id="IPR017451">
    <property type="entry name" value="F-box-assoc_interact_dom"/>
</dbReference>
<dbReference type="InterPro" id="IPR002921">
    <property type="entry name" value="Fungal_lipase-type"/>
</dbReference>
<dbReference type="SUPFAM" id="SSF53474">
    <property type="entry name" value="alpha/beta-Hydrolases"/>
    <property type="match status" value="1"/>
</dbReference>
<dbReference type="Proteomes" id="UP000245207">
    <property type="component" value="Unassembled WGS sequence"/>
</dbReference>
<evidence type="ECO:0000313" key="5">
    <source>
        <dbReference type="Proteomes" id="UP000245207"/>
    </source>
</evidence>
<gene>
    <name evidence="4" type="ORF">CTI12_AA310010</name>
</gene>
<dbReference type="AlphaFoldDB" id="A0A2U1N3N0"/>
<dbReference type="PROSITE" id="PS50181">
    <property type="entry name" value="FBOX"/>
    <property type="match status" value="1"/>
</dbReference>
<name>A0A2U1N3N0_ARTAN</name>
<feature type="domain" description="F-box" evidence="3">
    <location>
        <begin position="8"/>
        <end position="54"/>
    </location>
</feature>
<dbReference type="SUPFAM" id="SSF81383">
    <property type="entry name" value="F-box domain"/>
    <property type="match status" value="1"/>
</dbReference>
<dbReference type="NCBIfam" id="TIGR01640">
    <property type="entry name" value="F_box_assoc_1"/>
    <property type="match status" value="1"/>
</dbReference>
<evidence type="ECO:0000259" key="3">
    <source>
        <dbReference type="PROSITE" id="PS50181"/>
    </source>
</evidence>
<comment type="caution">
    <text evidence="4">The sequence shown here is derived from an EMBL/GenBank/DDBJ whole genome shotgun (WGS) entry which is preliminary data.</text>
</comment>
<dbReference type="InterPro" id="IPR036047">
    <property type="entry name" value="F-box-like_dom_sf"/>
</dbReference>
<reference evidence="4 5" key="1">
    <citation type="journal article" date="2018" name="Mol. Plant">
        <title>The genome of Artemisia annua provides insight into the evolution of Asteraceae family and artemisinin biosynthesis.</title>
        <authorList>
            <person name="Shen Q."/>
            <person name="Zhang L."/>
            <person name="Liao Z."/>
            <person name="Wang S."/>
            <person name="Yan T."/>
            <person name="Shi P."/>
            <person name="Liu M."/>
            <person name="Fu X."/>
            <person name="Pan Q."/>
            <person name="Wang Y."/>
            <person name="Lv Z."/>
            <person name="Lu X."/>
            <person name="Zhang F."/>
            <person name="Jiang W."/>
            <person name="Ma Y."/>
            <person name="Chen M."/>
            <person name="Hao X."/>
            <person name="Li L."/>
            <person name="Tang Y."/>
            <person name="Lv G."/>
            <person name="Zhou Y."/>
            <person name="Sun X."/>
            <person name="Brodelius P.E."/>
            <person name="Rose J.K.C."/>
            <person name="Tang K."/>
        </authorList>
    </citation>
    <scope>NUCLEOTIDE SEQUENCE [LARGE SCALE GENOMIC DNA]</scope>
    <source>
        <strain evidence="5">cv. Huhao1</strain>
        <tissue evidence="4">Leaf</tissue>
    </source>
</reference>
<organism evidence="4 5">
    <name type="scientific">Artemisia annua</name>
    <name type="common">Sweet wormwood</name>
    <dbReference type="NCBI Taxonomy" id="35608"/>
    <lineage>
        <taxon>Eukaryota</taxon>
        <taxon>Viridiplantae</taxon>
        <taxon>Streptophyta</taxon>
        <taxon>Embryophyta</taxon>
        <taxon>Tracheophyta</taxon>
        <taxon>Spermatophyta</taxon>
        <taxon>Magnoliopsida</taxon>
        <taxon>eudicotyledons</taxon>
        <taxon>Gunneridae</taxon>
        <taxon>Pentapetalae</taxon>
        <taxon>asterids</taxon>
        <taxon>campanulids</taxon>
        <taxon>Asterales</taxon>
        <taxon>Asteraceae</taxon>
        <taxon>Asteroideae</taxon>
        <taxon>Anthemideae</taxon>
        <taxon>Artemisiinae</taxon>
        <taxon>Artemisia</taxon>
    </lineage>
</organism>
<dbReference type="Pfam" id="PF01764">
    <property type="entry name" value="Lipase_3"/>
    <property type="match status" value="1"/>
</dbReference>
<protein>
    <submittedName>
        <fullName evidence="4">Lipase, class 3</fullName>
    </submittedName>
</protein>
<dbReference type="Pfam" id="PF07734">
    <property type="entry name" value="FBA_1"/>
    <property type="match status" value="1"/>
</dbReference>
<dbReference type="InterPro" id="IPR001810">
    <property type="entry name" value="F-box_dom"/>
</dbReference>
<dbReference type="Gene3D" id="1.20.1280.50">
    <property type="match status" value="1"/>
</dbReference>
<dbReference type="PANTHER" id="PTHR47523:SF1">
    <property type="entry name" value="F21O3.11 PROTEIN"/>
    <property type="match status" value="1"/>
</dbReference>
<dbReference type="STRING" id="35608.A0A2U1N3N0"/>
<dbReference type="InterPro" id="IPR029058">
    <property type="entry name" value="AB_hydrolase_fold"/>
</dbReference>
<evidence type="ECO:0000256" key="1">
    <source>
        <dbReference type="ARBA" id="ARBA00022801"/>
    </source>
</evidence>
<dbReference type="InterPro" id="IPR006527">
    <property type="entry name" value="F-box-assoc_dom_typ1"/>
</dbReference>
<evidence type="ECO:0000313" key="4">
    <source>
        <dbReference type="EMBL" id="PWA68099.1"/>
    </source>
</evidence>
<feature type="compositionally biased region" description="Acidic residues" evidence="2">
    <location>
        <begin position="722"/>
        <end position="738"/>
    </location>
</feature>
<dbReference type="Pfam" id="PF12937">
    <property type="entry name" value="F-box-like"/>
    <property type="match status" value="1"/>
</dbReference>
<dbReference type="EMBL" id="PKPP01003706">
    <property type="protein sequence ID" value="PWA68099.1"/>
    <property type="molecule type" value="Genomic_DNA"/>
</dbReference>
<dbReference type="GO" id="GO:0016787">
    <property type="term" value="F:hydrolase activity"/>
    <property type="evidence" value="ECO:0007669"/>
    <property type="project" value="UniProtKB-KW"/>
</dbReference>
<dbReference type="Gene3D" id="3.40.50.1820">
    <property type="entry name" value="alpha/beta hydrolase"/>
    <property type="match status" value="1"/>
</dbReference>
<keyword evidence="1" id="KW-0378">Hydrolase</keyword>
<dbReference type="PANTHER" id="PTHR47523">
    <property type="entry name" value="F21O3.11 PROTEIN"/>
    <property type="match status" value="1"/>
</dbReference>
<accession>A0A2U1N3N0</accession>
<proteinExistence type="predicted"/>
<dbReference type="GO" id="GO:0006629">
    <property type="term" value="P:lipid metabolic process"/>
    <property type="evidence" value="ECO:0007669"/>
    <property type="project" value="InterPro"/>
</dbReference>
<dbReference type="SMART" id="SM00256">
    <property type="entry name" value="FBOX"/>
    <property type="match status" value="1"/>
</dbReference>
<dbReference type="OrthoDB" id="438440at2759"/>
<evidence type="ECO:0000256" key="2">
    <source>
        <dbReference type="SAM" id="MobiDB-lite"/>
    </source>
</evidence>